<protein>
    <recommendedName>
        <fullName evidence="3">Reverse transcriptase domain-containing protein</fullName>
    </recommendedName>
</protein>
<evidence type="ECO:0000313" key="2">
    <source>
        <dbReference type="Proteomes" id="UP001303046"/>
    </source>
</evidence>
<evidence type="ECO:0008006" key="3">
    <source>
        <dbReference type="Google" id="ProtNLM"/>
    </source>
</evidence>
<organism evidence="1 2">
    <name type="scientific">Necator americanus</name>
    <name type="common">Human hookworm</name>
    <dbReference type="NCBI Taxonomy" id="51031"/>
    <lineage>
        <taxon>Eukaryota</taxon>
        <taxon>Metazoa</taxon>
        <taxon>Ecdysozoa</taxon>
        <taxon>Nematoda</taxon>
        <taxon>Chromadorea</taxon>
        <taxon>Rhabditida</taxon>
        <taxon>Rhabditina</taxon>
        <taxon>Rhabditomorpha</taxon>
        <taxon>Strongyloidea</taxon>
        <taxon>Ancylostomatidae</taxon>
        <taxon>Bunostominae</taxon>
        <taxon>Necator</taxon>
    </lineage>
</organism>
<keyword evidence="2" id="KW-1185">Reference proteome</keyword>
<sequence length="99" mass="11427">MPLCPFFDLEFVDDVVVIASNSTKLQHMSSQQYLIFGDDRTFMAKLATRLKQVDSSRKKTYISSHREIEDMYLSSQLCTSFLISSAMSTFGWLTERMHS</sequence>
<proteinExistence type="predicted"/>
<name>A0ABR1DUU1_NECAM</name>
<comment type="caution">
    <text evidence="1">The sequence shown here is derived from an EMBL/GenBank/DDBJ whole genome shotgun (WGS) entry which is preliminary data.</text>
</comment>
<dbReference type="EMBL" id="JAVFWL010000005">
    <property type="protein sequence ID" value="KAK6753691.1"/>
    <property type="molecule type" value="Genomic_DNA"/>
</dbReference>
<gene>
    <name evidence="1" type="primary">Necator_chrV.g17756</name>
    <name evidence="1" type="ORF">RB195_012966</name>
</gene>
<evidence type="ECO:0000313" key="1">
    <source>
        <dbReference type="EMBL" id="KAK6753691.1"/>
    </source>
</evidence>
<reference evidence="1 2" key="1">
    <citation type="submission" date="2023-08" db="EMBL/GenBank/DDBJ databases">
        <title>A Necator americanus chromosomal reference genome.</title>
        <authorList>
            <person name="Ilik V."/>
            <person name="Petrzelkova K.J."/>
            <person name="Pardy F."/>
            <person name="Fuh T."/>
            <person name="Niatou-Singa F.S."/>
            <person name="Gouil Q."/>
            <person name="Baker L."/>
            <person name="Ritchie M.E."/>
            <person name="Jex A.R."/>
            <person name="Gazzola D."/>
            <person name="Li H."/>
            <person name="Toshio Fujiwara R."/>
            <person name="Zhan B."/>
            <person name="Aroian R.V."/>
            <person name="Pafco B."/>
            <person name="Schwarz E.M."/>
        </authorList>
    </citation>
    <scope>NUCLEOTIDE SEQUENCE [LARGE SCALE GENOMIC DNA]</scope>
    <source>
        <strain evidence="1 2">Aroian</strain>
        <tissue evidence="1">Whole animal</tissue>
    </source>
</reference>
<accession>A0ABR1DUU1</accession>
<dbReference type="Proteomes" id="UP001303046">
    <property type="component" value="Unassembled WGS sequence"/>
</dbReference>